<keyword evidence="3" id="KW-1185">Reference proteome</keyword>
<organism evidence="2 3">
    <name type="scientific">Tetrahymena thermophila (strain SB210)</name>
    <dbReference type="NCBI Taxonomy" id="312017"/>
    <lineage>
        <taxon>Eukaryota</taxon>
        <taxon>Sar</taxon>
        <taxon>Alveolata</taxon>
        <taxon>Ciliophora</taxon>
        <taxon>Intramacronucleata</taxon>
        <taxon>Oligohymenophorea</taxon>
        <taxon>Hymenostomatida</taxon>
        <taxon>Tetrahymenina</taxon>
        <taxon>Tetrahymenidae</taxon>
        <taxon>Tetrahymena</taxon>
    </lineage>
</organism>
<dbReference type="AlphaFoldDB" id="I7MJ67"/>
<feature type="signal peptide" evidence="1">
    <location>
        <begin position="1"/>
        <end position="19"/>
    </location>
</feature>
<accession>I7MJ67</accession>
<sequence>MKIQYYLVISLALLSAASFYLINREYPANLSDEGTCAQIYPGGGQYFSYEAIKNICKGQSLTFVVEFEDDKGHRSREIPCLNYKETFGFADIEEFKLISVTQAPC</sequence>
<gene>
    <name evidence="2" type="ORF">TTHERM_00125750</name>
</gene>
<dbReference type="RefSeq" id="XP_001016254.1">
    <property type="nucleotide sequence ID" value="XM_001016254.1"/>
</dbReference>
<dbReference type="KEGG" id="tet:TTHERM_00125750"/>
<dbReference type="HOGENOM" id="CLU_2242017_0_0_1"/>
<proteinExistence type="predicted"/>
<reference evidence="3" key="1">
    <citation type="journal article" date="2006" name="PLoS Biol.">
        <title>Macronuclear genome sequence of the ciliate Tetrahymena thermophila, a model eukaryote.</title>
        <authorList>
            <person name="Eisen J.A."/>
            <person name="Coyne R.S."/>
            <person name="Wu M."/>
            <person name="Wu D."/>
            <person name="Thiagarajan M."/>
            <person name="Wortman J.R."/>
            <person name="Badger J.H."/>
            <person name="Ren Q."/>
            <person name="Amedeo P."/>
            <person name="Jones K.M."/>
            <person name="Tallon L.J."/>
            <person name="Delcher A.L."/>
            <person name="Salzberg S.L."/>
            <person name="Silva J.C."/>
            <person name="Haas B.J."/>
            <person name="Majoros W.H."/>
            <person name="Farzad M."/>
            <person name="Carlton J.M."/>
            <person name="Smith R.K. Jr."/>
            <person name="Garg J."/>
            <person name="Pearlman R.E."/>
            <person name="Karrer K.M."/>
            <person name="Sun L."/>
            <person name="Manning G."/>
            <person name="Elde N.C."/>
            <person name="Turkewitz A.P."/>
            <person name="Asai D.J."/>
            <person name="Wilkes D.E."/>
            <person name="Wang Y."/>
            <person name="Cai H."/>
            <person name="Collins K."/>
            <person name="Stewart B.A."/>
            <person name="Lee S.R."/>
            <person name="Wilamowska K."/>
            <person name="Weinberg Z."/>
            <person name="Ruzzo W.L."/>
            <person name="Wloga D."/>
            <person name="Gaertig J."/>
            <person name="Frankel J."/>
            <person name="Tsao C.-C."/>
            <person name="Gorovsky M.A."/>
            <person name="Keeling P.J."/>
            <person name="Waller R.F."/>
            <person name="Patron N.J."/>
            <person name="Cherry J.M."/>
            <person name="Stover N.A."/>
            <person name="Krieger C.J."/>
            <person name="del Toro C."/>
            <person name="Ryder H.F."/>
            <person name="Williamson S.C."/>
            <person name="Barbeau R.A."/>
            <person name="Hamilton E.P."/>
            <person name="Orias E."/>
        </authorList>
    </citation>
    <scope>NUCLEOTIDE SEQUENCE [LARGE SCALE GENOMIC DNA]</scope>
    <source>
        <strain evidence="3">SB210</strain>
    </source>
</reference>
<keyword evidence="2" id="KW-0472">Membrane</keyword>
<keyword evidence="2" id="KW-0812">Transmembrane</keyword>
<dbReference type="InParanoid" id="I7MJ67"/>
<evidence type="ECO:0000313" key="2">
    <source>
        <dbReference type="EMBL" id="EAR96009.1"/>
    </source>
</evidence>
<evidence type="ECO:0000313" key="3">
    <source>
        <dbReference type="Proteomes" id="UP000009168"/>
    </source>
</evidence>
<evidence type="ECO:0000256" key="1">
    <source>
        <dbReference type="SAM" id="SignalP"/>
    </source>
</evidence>
<name>I7MJ67_TETTS</name>
<dbReference type="EMBL" id="GG662699">
    <property type="protein sequence ID" value="EAR96009.1"/>
    <property type="molecule type" value="Genomic_DNA"/>
</dbReference>
<dbReference type="Proteomes" id="UP000009168">
    <property type="component" value="Unassembled WGS sequence"/>
</dbReference>
<feature type="chain" id="PRO_5003712709" evidence="1">
    <location>
        <begin position="20"/>
        <end position="105"/>
    </location>
</feature>
<dbReference type="GeneID" id="7842658"/>
<protein>
    <submittedName>
        <fullName evidence="2">Transmembrane protein, putative</fullName>
    </submittedName>
</protein>
<keyword evidence="1" id="KW-0732">Signal</keyword>